<feature type="transmembrane region" description="Helical" evidence="7">
    <location>
        <begin position="318"/>
        <end position="339"/>
    </location>
</feature>
<feature type="transmembrane region" description="Helical" evidence="7">
    <location>
        <begin position="408"/>
        <end position="426"/>
    </location>
</feature>
<feature type="transmembrane region" description="Helical" evidence="7">
    <location>
        <begin position="186"/>
        <end position="206"/>
    </location>
</feature>
<feature type="region of interest" description="Disordered" evidence="6">
    <location>
        <begin position="1"/>
        <end position="30"/>
    </location>
</feature>
<feature type="transmembrane region" description="Helical" evidence="7">
    <location>
        <begin position="154"/>
        <end position="174"/>
    </location>
</feature>
<evidence type="ECO:0000256" key="2">
    <source>
        <dbReference type="ARBA" id="ARBA00007520"/>
    </source>
</evidence>
<dbReference type="PRINTS" id="PR01036">
    <property type="entry name" value="TCRTETB"/>
</dbReference>
<dbReference type="InterPro" id="IPR036259">
    <property type="entry name" value="MFS_trans_sf"/>
</dbReference>
<keyword evidence="4 7" id="KW-1133">Transmembrane helix</keyword>
<reference evidence="9" key="1">
    <citation type="submission" date="2020-03" db="EMBL/GenBank/DDBJ databases">
        <authorList>
            <person name="He L."/>
        </authorList>
    </citation>
    <scope>NUCLEOTIDE SEQUENCE</scope>
    <source>
        <strain evidence="9">CkLH20</strain>
    </source>
</reference>
<feature type="transmembrane region" description="Helical" evidence="7">
    <location>
        <begin position="381"/>
        <end position="402"/>
    </location>
</feature>
<evidence type="ECO:0000259" key="8">
    <source>
        <dbReference type="PROSITE" id="PS50850"/>
    </source>
</evidence>
<feature type="transmembrane region" description="Helical" evidence="7">
    <location>
        <begin position="505"/>
        <end position="524"/>
    </location>
</feature>
<feature type="transmembrane region" description="Helical" evidence="7">
    <location>
        <begin position="55"/>
        <end position="78"/>
    </location>
</feature>
<dbReference type="PANTHER" id="PTHR23501">
    <property type="entry name" value="MAJOR FACILITATOR SUPERFAMILY"/>
    <property type="match status" value="1"/>
</dbReference>
<evidence type="ECO:0000313" key="9">
    <source>
        <dbReference type="EMBL" id="KAF9870986.1"/>
    </source>
</evidence>
<evidence type="ECO:0000256" key="4">
    <source>
        <dbReference type="ARBA" id="ARBA00022989"/>
    </source>
</evidence>
<dbReference type="GeneID" id="62167446"/>
<dbReference type="Gene3D" id="1.20.1250.20">
    <property type="entry name" value="MFS general substrate transporter like domains"/>
    <property type="match status" value="1"/>
</dbReference>
<feature type="transmembrane region" description="Helical" evidence="7">
    <location>
        <begin position="277"/>
        <end position="297"/>
    </location>
</feature>
<keyword evidence="3 7" id="KW-0812">Transmembrane</keyword>
<dbReference type="GO" id="GO:0005886">
    <property type="term" value="C:plasma membrane"/>
    <property type="evidence" value="ECO:0007669"/>
    <property type="project" value="TreeGrafter"/>
</dbReference>
<feature type="transmembrane region" description="Helical" evidence="7">
    <location>
        <begin position="123"/>
        <end position="148"/>
    </location>
</feature>
<accession>A0A9P6HXR6</accession>
<evidence type="ECO:0000256" key="3">
    <source>
        <dbReference type="ARBA" id="ARBA00022692"/>
    </source>
</evidence>
<keyword evidence="10" id="KW-1185">Reference proteome</keyword>
<dbReference type="RefSeq" id="XP_038740447.1">
    <property type="nucleotide sequence ID" value="XM_038894372.1"/>
</dbReference>
<protein>
    <recommendedName>
        <fullName evidence="8">Major facilitator superfamily (MFS) profile domain-containing protein</fullName>
    </recommendedName>
</protein>
<comment type="caution">
    <text evidence="9">The sequence shown here is derived from an EMBL/GenBank/DDBJ whole genome shotgun (WGS) entry which is preliminary data.</text>
</comment>
<feature type="transmembrane region" description="Helical" evidence="7">
    <location>
        <begin position="245"/>
        <end position="265"/>
    </location>
</feature>
<proteinExistence type="inferred from homology"/>
<dbReference type="PANTHER" id="PTHR23501:SF102">
    <property type="entry name" value="DRUG TRANSPORTER, PUTATIVE (AFU_ORTHOLOGUE AFUA_3G08530)-RELATED"/>
    <property type="match status" value="1"/>
</dbReference>
<reference evidence="9" key="2">
    <citation type="submission" date="2020-11" db="EMBL/GenBank/DDBJ databases">
        <title>Whole genome sequencing of Colletotrichum sp.</title>
        <authorList>
            <person name="Li H."/>
        </authorList>
    </citation>
    <scope>NUCLEOTIDE SEQUENCE</scope>
    <source>
        <strain evidence="9">CkLH20</strain>
    </source>
</reference>
<feature type="compositionally biased region" description="Low complexity" evidence="6">
    <location>
        <begin position="1"/>
        <end position="22"/>
    </location>
</feature>
<dbReference type="OrthoDB" id="10021397at2759"/>
<dbReference type="InterPro" id="IPR020846">
    <property type="entry name" value="MFS_dom"/>
</dbReference>
<dbReference type="SUPFAM" id="SSF103473">
    <property type="entry name" value="MFS general substrate transporter"/>
    <property type="match status" value="2"/>
</dbReference>
<name>A0A9P6HXR6_9PEZI</name>
<feature type="transmembrane region" description="Helical" evidence="7">
    <location>
        <begin position="447"/>
        <end position="468"/>
    </location>
</feature>
<organism evidence="9 10">
    <name type="scientific">Colletotrichum karsti</name>
    <dbReference type="NCBI Taxonomy" id="1095194"/>
    <lineage>
        <taxon>Eukaryota</taxon>
        <taxon>Fungi</taxon>
        <taxon>Dikarya</taxon>
        <taxon>Ascomycota</taxon>
        <taxon>Pezizomycotina</taxon>
        <taxon>Sordariomycetes</taxon>
        <taxon>Hypocreomycetidae</taxon>
        <taxon>Glomerellales</taxon>
        <taxon>Glomerellaceae</taxon>
        <taxon>Colletotrichum</taxon>
        <taxon>Colletotrichum boninense species complex</taxon>
    </lineage>
</organism>
<dbReference type="EMBL" id="JAATWM020000049">
    <property type="protein sequence ID" value="KAF9870986.1"/>
    <property type="molecule type" value="Genomic_DNA"/>
</dbReference>
<comment type="subcellular location">
    <subcellularLocation>
        <location evidence="1">Membrane</location>
        <topology evidence="1">Multi-pass membrane protein</topology>
    </subcellularLocation>
</comment>
<dbReference type="Proteomes" id="UP000781932">
    <property type="component" value="Unassembled WGS sequence"/>
</dbReference>
<dbReference type="AlphaFoldDB" id="A0A9P6HXR6"/>
<feature type="transmembrane region" description="Helical" evidence="7">
    <location>
        <begin position="351"/>
        <end position="374"/>
    </location>
</feature>
<dbReference type="Pfam" id="PF07690">
    <property type="entry name" value="MFS_1"/>
    <property type="match status" value="1"/>
</dbReference>
<evidence type="ECO:0000256" key="5">
    <source>
        <dbReference type="ARBA" id="ARBA00023136"/>
    </source>
</evidence>
<comment type="similarity">
    <text evidence="2">Belongs to the major facilitator superfamily. TCR/Tet family.</text>
</comment>
<dbReference type="GO" id="GO:0022857">
    <property type="term" value="F:transmembrane transporter activity"/>
    <property type="evidence" value="ECO:0007669"/>
    <property type="project" value="InterPro"/>
</dbReference>
<evidence type="ECO:0000256" key="1">
    <source>
        <dbReference type="ARBA" id="ARBA00004141"/>
    </source>
</evidence>
<dbReference type="InterPro" id="IPR011701">
    <property type="entry name" value="MFS"/>
</dbReference>
<dbReference type="CDD" id="cd17502">
    <property type="entry name" value="MFS_Azr1_MDR_like"/>
    <property type="match status" value="1"/>
</dbReference>
<feature type="domain" description="Major facilitator superfamily (MFS) profile" evidence="8">
    <location>
        <begin position="56"/>
        <end position="529"/>
    </location>
</feature>
<sequence length="538" mass="57741">MGDTTSTPEKQTPETPQATTTETPRDVDAPLSNLDAVQTNASYIPPTLSPWRRRAVMFALCMTLLLSALDITIIATALPTIASTLHASAAQYAWVGSSYTLSSTASTPVWAKMSDIFGRKGTIMAAAATFMAGSLVAALAGSISVLIAGRTIQGLGGGGSLVLVTIVIGDLFKLEERAKYYGMTGIVYGIASAVGPILGGVFTQTIGWRWCFYINLPFDGIALIVLFLVLKVETPKEPFLVGLRALDWTGFALIIGGTICFLYGLEAGAGGIQSWKSAQVICLIVFGVVILALFMLWEARFATNPIIPFRIFQKTTNVASFVLACIHSFVFISYDYFIPLYFQVVLGFRPIIAGISLFPLLIPLTVTTMLGGLYTRRTGNYIIPIFFGSALMTLGNGFFITFDTNTNWAKIVVFQMITGFGAGVLFQSPMISIQTHTHQKDMAAAMSAFSFFRSLFSSMSIVIGTVLLQRNLGGGGLTSGQLHSGGESADTKDSVKQEYVSALHIMWAFFTGVSGCMIISALFIKPKPKKESQGSSGP</sequence>
<feature type="transmembrane region" description="Helical" evidence="7">
    <location>
        <begin position="90"/>
        <end position="111"/>
    </location>
</feature>
<evidence type="ECO:0000256" key="6">
    <source>
        <dbReference type="SAM" id="MobiDB-lite"/>
    </source>
</evidence>
<keyword evidence="5 7" id="KW-0472">Membrane</keyword>
<feature type="transmembrane region" description="Helical" evidence="7">
    <location>
        <begin position="212"/>
        <end position="233"/>
    </location>
</feature>
<evidence type="ECO:0000313" key="10">
    <source>
        <dbReference type="Proteomes" id="UP000781932"/>
    </source>
</evidence>
<gene>
    <name evidence="9" type="ORF">CkaCkLH20_11658</name>
</gene>
<evidence type="ECO:0000256" key="7">
    <source>
        <dbReference type="SAM" id="Phobius"/>
    </source>
</evidence>
<dbReference type="PROSITE" id="PS50850">
    <property type="entry name" value="MFS"/>
    <property type="match status" value="1"/>
</dbReference>
<dbReference type="Gene3D" id="1.20.1720.10">
    <property type="entry name" value="Multidrug resistance protein D"/>
    <property type="match status" value="1"/>
</dbReference>